<dbReference type="Pfam" id="PF00004">
    <property type="entry name" value="AAA"/>
    <property type="match status" value="1"/>
</dbReference>
<dbReference type="Gene3D" id="3.40.50.300">
    <property type="entry name" value="P-loop containing nucleotide triphosphate hydrolases"/>
    <property type="match status" value="1"/>
</dbReference>
<accession>K0TG43</accession>
<dbReference type="GO" id="GO:0005741">
    <property type="term" value="C:mitochondrial outer membrane"/>
    <property type="evidence" value="ECO:0007669"/>
    <property type="project" value="UniProtKB-SubCell"/>
</dbReference>
<reference evidence="7 8" key="1">
    <citation type="journal article" date="2012" name="Genome Biol.">
        <title>Genome and low-iron response of an oceanic diatom adapted to chronic iron limitation.</title>
        <authorList>
            <person name="Lommer M."/>
            <person name="Specht M."/>
            <person name="Roy A.S."/>
            <person name="Kraemer L."/>
            <person name="Andreson R."/>
            <person name="Gutowska M.A."/>
            <person name="Wolf J."/>
            <person name="Bergner S.V."/>
            <person name="Schilhabel M.B."/>
            <person name="Klostermeier U.C."/>
            <person name="Beiko R.G."/>
            <person name="Rosenstiel P."/>
            <person name="Hippler M."/>
            <person name="Laroche J."/>
        </authorList>
    </citation>
    <scope>NUCLEOTIDE SEQUENCE [LARGE SCALE GENOMIC DNA]</scope>
    <source>
        <strain evidence="7 8">CCMP1005</strain>
    </source>
</reference>
<feature type="compositionally biased region" description="Polar residues" evidence="5">
    <location>
        <begin position="243"/>
        <end position="253"/>
    </location>
</feature>
<proteinExistence type="predicted"/>
<feature type="region of interest" description="Disordered" evidence="5">
    <location>
        <begin position="623"/>
        <end position="660"/>
    </location>
</feature>
<dbReference type="GO" id="GO:0016887">
    <property type="term" value="F:ATP hydrolysis activity"/>
    <property type="evidence" value="ECO:0007669"/>
    <property type="project" value="InterPro"/>
</dbReference>
<protein>
    <recommendedName>
        <fullName evidence="6">AAA+ ATPase domain-containing protein</fullName>
    </recommendedName>
</protein>
<feature type="compositionally biased region" description="Low complexity" evidence="5">
    <location>
        <begin position="889"/>
        <end position="900"/>
    </location>
</feature>
<dbReference type="eggNOG" id="KOG0737">
    <property type="taxonomic scope" value="Eukaryota"/>
</dbReference>
<keyword evidence="8" id="KW-1185">Reference proteome</keyword>
<feature type="compositionally biased region" description="Low complexity" evidence="5">
    <location>
        <begin position="104"/>
        <end position="120"/>
    </location>
</feature>
<evidence type="ECO:0000256" key="3">
    <source>
        <dbReference type="ARBA" id="ARBA00022787"/>
    </source>
</evidence>
<feature type="region of interest" description="Disordered" evidence="5">
    <location>
        <begin position="874"/>
        <end position="939"/>
    </location>
</feature>
<sequence>MRTSSARTAAAAALVLQIASSDARKLALLRKKNGNGSRGPAFLAPSESRVEVTPSWYGPEDGGYGASILWHRGGSDQDEDEVDGPLDEVEGAEQQTREETKIQVTSSVETSPPSSATPSELAEKASPPVNPSKKKSNAVGDPDGNSSDGETSDDEDELREDFEELERMILEQERLRRESGEEGDGSSKDFDTLIELAGRRDEMRRRISEMEDELSRRKAEDGLTDDESLDAEDDEATDEEVGESTSYSLTGTNLPREDGILKRSRRYKRGSIFKSKSARSRNASSTEGSDAGKPAGAEATPTTVDGTTFDALLISALGPLVHLPPPHPRLPCADGSVDLKTVDIAARRRLDRRTLYHGLLAEMGGSHTNVKSDDRNAKSEQSGGKSSGDEKKGKEKIDSMIRRRYLDPETTRQLKGALSLACQPSWRKRLVPSSTDNDENESEMWEGHRTGVCLYPDAIEEEDDDDAEIAQVESQAPRFFGPPPSEAEEVTVPATPKRVWRATMAQQETAGMALAHSLGCGLVLIDDELMSGVRERVAQSLEKLSEKSEEKQTIDPEELRNGSLIGHLCRLASEGKFGQSAECRFGRISDRMARDMELGLDDDNDDLAVESLRLMREDERSWFEPIEAVEPDETTREDGGEDEKTVEEPSEDGESATIEPLPLVLFLRSDSSPSLLRSKSSVESLARQTLSDDGIHLLMVGGNGVDASSSSLPSEARQGVTAVGRKRTPSGMGEFQGQSHQQQGQQQGGGVPFAFMSNHPPGSPEFNAQMQSQQGAFAANNANASGANDPDGSRRFNIFLARTVDPTGRPQIMGTIAPPQAGNLFPVILKNMAKENLRKMSEHGIDEDNEQQVSFMRQMEELADQAQHQIDIAQQAHRQQEGLDGGNDPPQSSAQQPGGPNAAFFNATITSPFGSEIFDQLRNNNGDGENGSFQLNPPPEHIRRALQDAMSGVIDRLAQMSGSNTDGEGSGAPRGIPLNIARAFSQVLSNETLRRGIAENLSRAAPALIDPRCQGVMLSVYVPPADGHPNAGMMPGDQYAGQQRQQNDAAARKATQQRRGQDGNKASSDDASHGRGSRWLNNILRSSDSKKGTDEASVEGGQEAEEDVIDLDEASADPQADATAEAVDASAEASPPEIDEQEKPSNKRTSQAKKSKREKTLDRARTLAVAAAAIAGSKKERADRQQPPPSPAKLTPEQRGQRNLLRLEALCRRVPIRTPMDPVRSRSWEAWADREHGSVIFRRNRDELSRQLNRRGLGVDAGSGTRGAGIVLRQMMSVRDISDEIGDVIRCAVETEAGRSQKHNESPWGVARASQTAATPTIAADRSLSNFLNDAGSSDDSGSLKLIHPHSLESALSLVCGVSPSPGSQGSPSFSSASGVMAGHRTREDLMALAQDKHERALVPNCVSPRDIGVTYDMIGGLGEVKELLRQSITYPLKFPHLYSEGIAREAVKGVLLFGPPGTGKTMLAKAVATEGGASFLSVDASSVENKWLGESEKNAKAVFTLARRLAPCVVFIDEVDSLLSSREGSSDDSAHGTLTSVKTTMMSEWDGLNSGTNGKGDGGSDRVVVIGSTNRPFDLDEAVLRRFPRRILVDLPDLETRREILEVTLSENRLGGDVNLTLIAERLDGYTGSDLKEVCREAVVQISHEQARMLDRGEILDEDDEGYVDTSGAGFQMLRPVTMKDFESAMRKLKRSVSETGRELAKVWEWNDEYGEMKKKRRDLLPPMMNMPRRDACRQCRCAGRRGALLPALGTYPVKRRGSGGTDTDTSTTLLGSRAIQLSPSTRLATLNPRPDKKVHLTNVGGGCVPKTNIEVEISDLDRTEHSNKAMRRAITALATMVSVHGLSPMPCEDQVMELPSGVRLEVDADNWVSKVFAADGSLMYEMNVIPCHEDKYMSDDGSLLVFDGNSYFPSWMNDPNTRPDVTISTVYQNGVKAREVMYFADLHGKLIPGESEDDLIRQYGYVDRQFTIREIAWNSNEIVYHGQDEVAVPLLILDTDGPDLLRTA</sequence>
<dbReference type="InterPro" id="IPR003593">
    <property type="entry name" value="AAA+_ATPase"/>
</dbReference>
<feature type="compositionally biased region" description="Low complexity" evidence="5">
    <location>
        <begin position="1120"/>
        <end position="1134"/>
    </location>
</feature>
<keyword evidence="2" id="KW-0547">Nucleotide-binding</keyword>
<feature type="region of interest" description="Disordered" evidence="5">
    <location>
        <begin position="1028"/>
        <end position="1104"/>
    </location>
</feature>
<keyword evidence="3" id="KW-0496">Mitochondrion</keyword>
<dbReference type="GO" id="GO:0005524">
    <property type="term" value="F:ATP binding"/>
    <property type="evidence" value="ECO:0007669"/>
    <property type="project" value="UniProtKB-KW"/>
</dbReference>
<comment type="caution">
    <text evidence="7">The sequence shown here is derived from an EMBL/GenBank/DDBJ whole genome shotgun (WGS) entry which is preliminary data.</text>
</comment>
<feature type="compositionally biased region" description="Basic and acidic residues" evidence="5">
    <location>
        <begin position="387"/>
        <end position="404"/>
    </location>
</feature>
<feature type="compositionally biased region" description="Low complexity" evidence="5">
    <location>
        <begin position="736"/>
        <end position="745"/>
    </location>
</feature>
<evidence type="ECO:0000259" key="6">
    <source>
        <dbReference type="SMART" id="SM00382"/>
    </source>
</evidence>
<dbReference type="InterPro" id="IPR027417">
    <property type="entry name" value="P-loop_NTPase"/>
</dbReference>
<evidence type="ECO:0000256" key="5">
    <source>
        <dbReference type="SAM" id="MobiDB-lite"/>
    </source>
</evidence>
<gene>
    <name evidence="7" type="ORF">THAOC_02237</name>
</gene>
<dbReference type="InterPro" id="IPR051701">
    <property type="entry name" value="Mito_OM_Translocase_MSP1"/>
</dbReference>
<feature type="region of interest" description="Disordered" evidence="5">
    <location>
        <begin position="31"/>
        <end position="303"/>
    </location>
</feature>
<feature type="compositionally biased region" description="Basic and acidic residues" evidence="5">
    <location>
        <begin position="1059"/>
        <end position="1073"/>
    </location>
</feature>
<dbReference type="OrthoDB" id="10254455at2759"/>
<feature type="domain" description="AAA+ ATPase" evidence="6">
    <location>
        <begin position="1451"/>
        <end position="1598"/>
    </location>
</feature>
<feature type="compositionally biased region" description="Acidic residues" evidence="5">
    <location>
        <begin position="76"/>
        <end position="91"/>
    </location>
</feature>
<evidence type="ECO:0000256" key="4">
    <source>
        <dbReference type="ARBA" id="ARBA00022840"/>
    </source>
</evidence>
<organism evidence="7 8">
    <name type="scientific">Thalassiosira oceanica</name>
    <name type="common">Marine diatom</name>
    <dbReference type="NCBI Taxonomy" id="159749"/>
    <lineage>
        <taxon>Eukaryota</taxon>
        <taxon>Sar</taxon>
        <taxon>Stramenopiles</taxon>
        <taxon>Ochrophyta</taxon>
        <taxon>Bacillariophyta</taxon>
        <taxon>Coscinodiscophyceae</taxon>
        <taxon>Thalassiosirophycidae</taxon>
        <taxon>Thalassiosirales</taxon>
        <taxon>Thalassiosiraceae</taxon>
        <taxon>Thalassiosira</taxon>
    </lineage>
</organism>
<feature type="compositionally biased region" description="Acidic residues" evidence="5">
    <location>
        <begin position="150"/>
        <end position="164"/>
    </location>
</feature>
<name>K0TG43_THAOC</name>
<dbReference type="InterPro" id="IPR003959">
    <property type="entry name" value="ATPase_AAA_core"/>
</dbReference>
<dbReference type="PANTHER" id="PTHR45644:SF56">
    <property type="entry name" value="AAA ATPASE, PUTATIVE (AFU_ORTHOLOGUE AFUA_2G12920)-RELATED"/>
    <property type="match status" value="1"/>
</dbReference>
<dbReference type="SMART" id="SM00382">
    <property type="entry name" value="AAA"/>
    <property type="match status" value="1"/>
</dbReference>
<comment type="subcellular location">
    <subcellularLocation>
        <location evidence="1">Mitochondrion outer membrane</location>
        <topology evidence="1">Single-pass membrane protein</topology>
    </subcellularLocation>
</comment>
<dbReference type="PANTHER" id="PTHR45644">
    <property type="entry name" value="AAA ATPASE, PUTATIVE (AFU_ORTHOLOGUE AFUA_2G12920)-RELATED-RELATED"/>
    <property type="match status" value="1"/>
</dbReference>
<feature type="compositionally biased region" description="Acidic residues" evidence="5">
    <location>
        <begin position="222"/>
        <end position="242"/>
    </location>
</feature>
<evidence type="ECO:0000313" key="8">
    <source>
        <dbReference type="Proteomes" id="UP000266841"/>
    </source>
</evidence>
<dbReference type="Gene3D" id="1.10.8.60">
    <property type="match status" value="1"/>
</dbReference>
<feature type="compositionally biased region" description="Basic and acidic residues" evidence="5">
    <location>
        <begin position="165"/>
        <end position="221"/>
    </location>
</feature>
<dbReference type="Pfam" id="PF17862">
    <property type="entry name" value="AAA_lid_3"/>
    <property type="match status" value="1"/>
</dbReference>
<evidence type="ECO:0000256" key="2">
    <source>
        <dbReference type="ARBA" id="ARBA00022741"/>
    </source>
</evidence>
<feature type="compositionally biased region" description="Basic residues" evidence="5">
    <location>
        <begin position="262"/>
        <end position="279"/>
    </location>
</feature>
<evidence type="ECO:0000256" key="1">
    <source>
        <dbReference type="ARBA" id="ARBA00004572"/>
    </source>
</evidence>
<feature type="region of interest" description="Disordered" evidence="5">
    <location>
        <begin position="364"/>
        <end position="404"/>
    </location>
</feature>
<evidence type="ECO:0000313" key="7">
    <source>
        <dbReference type="EMBL" id="EJK76019.1"/>
    </source>
</evidence>
<feature type="compositionally biased region" description="Basic and acidic residues" evidence="5">
    <location>
        <begin position="633"/>
        <end position="647"/>
    </location>
</feature>
<feature type="compositionally biased region" description="Polar residues" evidence="5">
    <location>
        <begin position="921"/>
        <end position="935"/>
    </location>
</feature>
<dbReference type="EMBL" id="AGNL01002591">
    <property type="protein sequence ID" value="EJK76019.1"/>
    <property type="molecule type" value="Genomic_DNA"/>
</dbReference>
<dbReference type="Proteomes" id="UP000266841">
    <property type="component" value="Unassembled WGS sequence"/>
</dbReference>
<keyword evidence="3" id="KW-0472">Membrane</keyword>
<dbReference type="InterPro" id="IPR041569">
    <property type="entry name" value="AAA_lid_3"/>
</dbReference>
<feature type="compositionally biased region" description="Low complexity" evidence="5">
    <location>
        <begin position="1166"/>
        <end position="1175"/>
    </location>
</feature>
<feature type="region of interest" description="Disordered" evidence="5">
    <location>
        <begin position="1116"/>
        <end position="1202"/>
    </location>
</feature>
<feature type="region of interest" description="Disordered" evidence="5">
    <location>
        <begin position="706"/>
        <end position="768"/>
    </location>
</feature>
<keyword evidence="4" id="KW-0067">ATP-binding</keyword>
<dbReference type="SUPFAM" id="SSF52540">
    <property type="entry name" value="P-loop containing nucleoside triphosphate hydrolases"/>
    <property type="match status" value="1"/>
</dbReference>
<keyword evidence="3" id="KW-1000">Mitochondrion outer membrane</keyword>